<evidence type="ECO:0000313" key="3">
    <source>
        <dbReference type="EMBL" id="PWH55886.1"/>
    </source>
</evidence>
<reference evidence="3 5" key="2">
    <citation type="submission" date="2018-04" db="EMBL/GenBank/DDBJ databases">
        <title>Draft Genomic Sequencing Of Potential Extraintestinal Pathogenic Escherichia coli B8S56 Isolated from Retail Chicken Skin.</title>
        <authorList>
            <person name="Xu A."/>
            <person name="Tilman S."/>
            <person name="Wisser-Parker K."/>
            <person name="Scullen O.J."/>
            <person name="Sommers C."/>
        </authorList>
    </citation>
    <scope>NUCLEOTIDE SEQUENCE [LARGE SCALE GENOMIC DNA]</scope>
    <source>
        <strain evidence="3 5">B8S56</strain>
    </source>
</reference>
<accession>A0A0D8W9L3</accession>
<evidence type="ECO:0000313" key="2">
    <source>
        <dbReference type="EMBL" id="OKV07433.1"/>
    </source>
</evidence>
<proteinExistence type="predicted"/>
<dbReference type="Proteomes" id="UP000885382">
    <property type="component" value="Unassembled WGS sequence"/>
</dbReference>
<evidence type="ECO:0000313" key="5">
    <source>
        <dbReference type="Proteomes" id="UP000245761"/>
    </source>
</evidence>
<gene>
    <name evidence="2" type="ORF">AWP47_19740</name>
    <name evidence="3" type="ORF">DD762_24345</name>
    <name evidence="1" type="ORF">DNX30_26995</name>
</gene>
<dbReference type="RefSeq" id="WP_001366125.1">
    <property type="nucleotide sequence ID" value="NZ_BFCO01000157.1"/>
</dbReference>
<evidence type="ECO:0000313" key="4">
    <source>
        <dbReference type="Proteomes" id="UP000185794"/>
    </source>
</evidence>
<dbReference type="EMBL" id="QEMT01000067">
    <property type="protein sequence ID" value="PWH55886.1"/>
    <property type="molecule type" value="Genomic_DNA"/>
</dbReference>
<reference evidence="1" key="3">
    <citation type="submission" date="2018-06" db="EMBL/GenBank/DDBJ databases">
        <authorList>
            <person name="Ashton P.M."/>
            <person name="Dallman T."/>
            <person name="Nair S."/>
            <person name="De Pinna E."/>
            <person name="Peters T."/>
            <person name="Grant K."/>
        </authorList>
    </citation>
    <scope>NUCLEOTIDE SEQUENCE [LARGE SCALE GENOMIC DNA]</scope>
    <source>
        <strain evidence="1">462023</strain>
    </source>
</reference>
<dbReference type="EMBL" id="LRKC01000148">
    <property type="protein sequence ID" value="OKV07433.1"/>
    <property type="molecule type" value="Genomic_DNA"/>
</dbReference>
<reference evidence="2 4" key="1">
    <citation type="journal article" date="2017" name="Front. Cell. Infect. Microbiol.">
        <title>Chaperone-usher pili loci of human colonization factor-negative enterotoxigenic Escherichia coli.</title>
        <authorList>
            <person name="Del Canto F."/>
            <person name="Vidal R."/>
            <person name="Stine O.C."/>
            <person name="Pop M."/>
        </authorList>
    </citation>
    <scope>NUCLEOTIDE SEQUENCE [LARGE SCALE GENOMIC DNA]</scope>
    <source>
        <strain evidence="2 4">700324</strain>
    </source>
</reference>
<name>A0A0D8W9L3_ECOLX</name>
<dbReference type="EMBL" id="RTJF01000062">
    <property type="protein sequence ID" value="MJL96292.1"/>
    <property type="molecule type" value="Genomic_DNA"/>
</dbReference>
<dbReference type="Proteomes" id="UP000185794">
    <property type="component" value="Unassembled WGS sequence"/>
</dbReference>
<evidence type="ECO:0000313" key="1">
    <source>
        <dbReference type="EMBL" id="MJL96292.1"/>
    </source>
</evidence>
<protein>
    <submittedName>
        <fullName evidence="3">Uncharacterized protein</fullName>
    </submittedName>
</protein>
<dbReference type="AlphaFoldDB" id="A0A0D8W9L3"/>
<sequence>MLFLYYAVKRKVVSKGLRSREMADAGNFGGSVPERKRNTVLLQPL</sequence>
<comment type="caution">
    <text evidence="3">The sequence shown here is derived from an EMBL/GenBank/DDBJ whole genome shotgun (WGS) entry which is preliminary data.</text>
</comment>
<dbReference type="Proteomes" id="UP000245761">
    <property type="component" value="Unassembled WGS sequence"/>
</dbReference>
<organism evidence="3 5">
    <name type="scientific">Escherichia coli</name>
    <dbReference type="NCBI Taxonomy" id="562"/>
    <lineage>
        <taxon>Bacteria</taxon>
        <taxon>Pseudomonadati</taxon>
        <taxon>Pseudomonadota</taxon>
        <taxon>Gammaproteobacteria</taxon>
        <taxon>Enterobacterales</taxon>
        <taxon>Enterobacteriaceae</taxon>
        <taxon>Escherichia</taxon>
    </lineage>
</organism>